<reference evidence="1 2" key="1">
    <citation type="journal article" date="2024" name="BMC Genomics">
        <title>De novo assembly and annotation of Popillia japonica's genome with initial clues to its potential as an invasive pest.</title>
        <authorList>
            <person name="Cucini C."/>
            <person name="Boschi S."/>
            <person name="Funari R."/>
            <person name="Cardaioli E."/>
            <person name="Iannotti N."/>
            <person name="Marturano G."/>
            <person name="Paoli F."/>
            <person name="Bruttini M."/>
            <person name="Carapelli A."/>
            <person name="Frati F."/>
            <person name="Nardi F."/>
        </authorList>
    </citation>
    <scope>NUCLEOTIDE SEQUENCE [LARGE SCALE GENOMIC DNA]</scope>
    <source>
        <strain evidence="1">DMR45628</strain>
    </source>
</reference>
<sequence>MYSQYEEYCKENYIEKRATEATCDHIFVVEFNYSFFFAKKDLCDVCHIYADSSSEKKLQLEEEYAKHREDRSLARIIKNVSKEEAKVKNVHI</sequence>
<organism evidence="1 2">
    <name type="scientific">Popillia japonica</name>
    <name type="common">Japanese beetle</name>
    <dbReference type="NCBI Taxonomy" id="7064"/>
    <lineage>
        <taxon>Eukaryota</taxon>
        <taxon>Metazoa</taxon>
        <taxon>Ecdysozoa</taxon>
        <taxon>Arthropoda</taxon>
        <taxon>Hexapoda</taxon>
        <taxon>Insecta</taxon>
        <taxon>Pterygota</taxon>
        <taxon>Neoptera</taxon>
        <taxon>Endopterygota</taxon>
        <taxon>Coleoptera</taxon>
        <taxon>Polyphaga</taxon>
        <taxon>Scarabaeiformia</taxon>
        <taxon>Scarabaeidae</taxon>
        <taxon>Rutelinae</taxon>
        <taxon>Popillia</taxon>
    </lineage>
</organism>
<dbReference type="EMBL" id="JASPKY010000271">
    <property type="protein sequence ID" value="KAK9711871.1"/>
    <property type="molecule type" value="Genomic_DNA"/>
</dbReference>
<accession>A0AAW1K0W7</accession>
<keyword evidence="2" id="KW-1185">Reference proteome</keyword>
<gene>
    <name evidence="1" type="ORF">QE152_g25201</name>
</gene>
<evidence type="ECO:0000313" key="2">
    <source>
        <dbReference type="Proteomes" id="UP001458880"/>
    </source>
</evidence>
<dbReference type="AlphaFoldDB" id="A0AAW1K0W7"/>
<dbReference type="Proteomes" id="UP001458880">
    <property type="component" value="Unassembled WGS sequence"/>
</dbReference>
<comment type="caution">
    <text evidence="1">The sequence shown here is derived from an EMBL/GenBank/DDBJ whole genome shotgun (WGS) entry which is preliminary data.</text>
</comment>
<evidence type="ECO:0000313" key="1">
    <source>
        <dbReference type="EMBL" id="KAK9711871.1"/>
    </source>
</evidence>
<name>A0AAW1K0W7_POPJA</name>
<protein>
    <submittedName>
        <fullName evidence="1">Uncharacterized protein</fullName>
    </submittedName>
</protein>
<proteinExistence type="predicted"/>